<dbReference type="GO" id="GO:0016301">
    <property type="term" value="F:kinase activity"/>
    <property type="evidence" value="ECO:0007669"/>
    <property type="project" value="UniProtKB-KW"/>
</dbReference>
<keyword evidence="3" id="KW-0812">Transmembrane</keyword>
<dbReference type="InterPro" id="IPR005467">
    <property type="entry name" value="His_kinase_dom"/>
</dbReference>
<dbReference type="KEGG" id="vpy:HZI73_06340"/>
<feature type="transmembrane region" description="Helical" evidence="3">
    <location>
        <begin position="50"/>
        <end position="73"/>
    </location>
</feature>
<feature type="domain" description="Histidine kinase" evidence="4">
    <location>
        <begin position="105"/>
        <end position="295"/>
    </location>
</feature>
<proteinExistence type="predicted"/>
<name>A0A8J8SG53_9FIRM</name>
<evidence type="ECO:0000256" key="2">
    <source>
        <dbReference type="ARBA" id="ARBA00023012"/>
    </source>
</evidence>
<dbReference type="InterPro" id="IPR039506">
    <property type="entry name" value="SPOB_a"/>
</dbReference>
<evidence type="ECO:0000313" key="5">
    <source>
        <dbReference type="EMBL" id="QUI21943.1"/>
    </source>
</evidence>
<dbReference type="Pfam" id="PF02518">
    <property type="entry name" value="HATPase_c"/>
    <property type="match status" value="1"/>
</dbReference>
<dbReference type="SMART" id="SM00387">
    <property type="entry name" value="HATPase_c"/>
    <property type="match status" value="1"/>
</dbReference>
<dbReference type="RefSeq" id="WP_212697414.1">
    <property type="nucleotide sequence ID" value="NZ_CP058649.1"/>
</dbReference>
<dbReference type="Proteomes" id="UP000683246">
    <property type="component" value="Chromosome"/>
</dbReference>
<keyword evidence="6" id="KW-1185">Reference proteome</keyword>
<sequence>MAIKNRKKRQLSNIGKYIQLLYLIQVLLLIAMVLYRLFSRYSFIKLGFNWRINMDIVLLFIAFLMLINGYLVIKDVVDLKRWKERIKMKDEAYDYVQKLNQDLRMQRHDFLNHIQIIYSLNELEEYEACRDYLNKIYEHIGKLSENIKTDRIAINALLQAKANEAQRLHILYQVSIRSRLSDLVMPDWELCRCLGNLIDNAFTATLQYHDCKQVSIHIEENIKDYILTVSNTGNPIGEHLLASMFERGVTTKNNQEEHGMGLYIVKSVLEQYNGEVSINHTSPHTSLVMQVPKPDITSNKMYNTDKKD</sequence>
<keyword evidence="3" id="KW-0472">Membrane</keyword>
<evidence type="ECO:0000256" key="3">
    <source>
        <dbReference type="SAM" id="Phobius"/>
    </source>
</evidence>
<protein>
    <submittedName>
        <fullName evidence="5">GHKL domain-containing protein</fullName>
    </submittedName>
</protein>
<dbReference type="Gene3D" id="3.30.565.10">
    <property type="entry name" value="Histidine kinase-like ATPase, C-terminal domain"/>
    <property type="match status" value="1"/>
</dbReference>
<evidence type="ECO:0000256" key="1">
    <source>
        <dbReference type="ARBA" id="ARBA00022777"/>
    </source>
</evidence>
<dbReference type="CDD" id="cd00075">
    <property type="entry name" value="HATPase"/>
    <property type="match status" value="1"/>
</dbReference>
<dbReference type="SUPFAM" id="SSF55874">
    <property type="entry name" value="ATPase domain of HSP90 chaperone/DNA topoisomerase II/histidine kinase"/>
    <property type="match status" value="1"/>
</dbReference>
<dbReference type="InterPro" id="IPR036890">
    <property type="entry name" value="HATPase_C_sf"/>
</dbReference>
<feature type="transmembrane region" description="Helical" evidence="3">
    <location>
        <begin position="20"/>
        <end position="38"/>
    </location>
</feature>
<dbReference type="AlphaFoldDB" id="A0A8J8SG53"/>
<dbReference type="EMBL" id="CP058649">
    <property type="protein sequence ID" value="QUI21943.1"/>
    <property type="molecule type" value="Genomic_DNA"/>
</dbReference>
<dbReference type="Pfam" id="PF14689">
    <property type="entry name" value="SPOB_a"/>
    <property type="match status" value="1"/>
</dbReference>
<dbReference type="InterPro" id="IPR003594">
    <property type="entry name" value="HATPase_dom"/>
</dbReference>
<dbReference type="PANTHER" id="PTHR40448:SF1">
    <property type="entry name" value="TWO-COMPONENT SENSOR HISTIDINE KINASE"/>
    <property type="match status" value="1"/>
</dbReference>
<organism evidence="5 6">
    <name type="scientific">Vallitalea pronyensis</name>
    <dbReference type="NCBI Taxonomy" id="1348613"/>
    <lineage>
        <taxon>Bacteria</taxon>
        <taxon>Bacillati</taxon>
        <taxon>Bacillota</taxon>
        <taxon>Clostridia</taxon>
        <taxon>Lachnospirales</taxon>
        <taxon>Vallitaleaceae</taxon>
        <taxon>Vallitalea</taxon>
    </lineage>
</organism>
<dbReference type="PROSITE" id="PS50109">
    <property type="entry name" value="HIS_KIN"/>
    <property type="match status" value="1"/>
</dbReference>
<dbReference type="Gene3D" id="1.10.287.130">
    <property type="match status" value="1"/>
</dbReference>
<accession>A0A8J8SG53</accession>
<keyword evidence="2" id="KW-0902">Two-component regulatory system</keyword>
<keyword evidence="1" id="KW-0808">Transferase</keyword>
<dbReference type="PANTHER" id="PTHR40448">
    <property type="entry name" value="TWO-COMPONENT SENSOR HISTIDINE KINASE"/>
    <property type="match status" value="1"/>
</dbReference>
<dbReference type="GO" id="GO:0000160">
    <property type="term" value="P:phosphorelay signal transduction system"/>
    <property type="evidence" value="ECO:0007669"/>
    <property type="project" value="UniProtKB-KW"/>
</dbReference>
<keyword evidence="3" id="KW-1133">Transmembrane helix</keyword>
<evidence type="ECO:0000313" key="6">
    <source>
        <dbReference type="Proteomes" id="UP000683246"/>
    </source>
</evidence>
<dbReference type="GO" id="GO:0042802">
    <property type="term" value="F:identical protein binding"/>
    <property type="evidence" value="ECO:0007669"/>
    <property type="project" value="TreeGrafter"/>
</dbReference>
<evidence type="ECO:0000259" key="4">
    <source>
        <dbReference type="PROSITE" id="PS50109"/>
    </source>
</evidence>
<keyword evidence="1" id="KW-0418">Kinase</keyword>
<reference evidence="5" key="1">
    <citation type="submission" date="2020-07" db="EMBL/GenBank/DDBJ databases">
        <title>Vallitalea pronyensis genome.</title>
        <authorList>
            <person name="Postec A."/>
        </authorList>
    </citation>
    <scope>NUCLEOTIDE SEQUENCE</scope>
    <source>
        <strain evidence="5">FatNI3</strain>
    </source>
</reference>
<gene>
    <name evidence="5" type="ORF">HZI73_06340</name>
</gene>